<evidence type="ECO:0000256" key="1">
    <source>
        <dbReference type="ARBA" id="ARBA00004123"/>
    </source>
</evidence>
<evidence type="ECO:0000256" key="6">
    <source>
        <dbReference type="ARBA" id="ARBA00023242"/>
    </source>
</evidence>
<reference evidence="10 11" key="1">
    <citation type="journal article" date="2023" name="Plant Dis.">
        <title>First Report of Diplodia intermedia Causing Canker and Dieback Diseases on Apple Trees in Canada.</title>
        <authorList>
            <person name="Ellouze W."/>
            <person name="Ilyukhin E."/>
            <person name="Sulman M."/>
            <person name="Ali S."/>
        </authorList>
    </citation>
    <scope>NUCLEOTIDE SEQUENCE [LARGE SCALE GENOMIC DNA]</scope>
    <source>
        <strain evidence="10 11">M45-28</strain>
    </source>
</reference>
<keyword evidence="4 7" id="KW-0010">Activator</keyword>
<evidence type="ECO:0000256" key="8">
    <source>
        <dbReference type="SAM" id="Coils"/>
    </source>
</evidence>
<dbReference type="Proteomes" id="UP001521184">
    <property type="component" value="Unassembled WGS sequence"/>
</dbReference>
<feature type="region of interest" description="Disordered" evidence="9">
    <location>
        <begin position="129"/>
        <end position="163"/>
    </location>
</feature>
<keyword evidence="3 7" id="KW-0805">Transcription regulation</keyword>
<accession>A0ABR3T783</accession>
<feature type="compositionally biased region" description="Gly residues" evidence="9">
    <location>
        <begin position="39"/>
        <end position="56"/>
    </location>
</feature>
<evidence type="ECO:0000256" key="4">
    <source>
        <dbReference type="ARBA" id="ARBA00023159"/>
    </source>
</evidence>
<comment type="subcellular location">
    <subcellularLocation>
        <location evidence="1 7">Nucleus</location>
    </subcellularLocation>
</comment>
<name>A0ABR3T783_9PEZI</name>
<organism evidence="10 11">
    <name type="scientific">Diplodia intermedia</name>
    <dbReference type="NCBI Taxonomy" id="856260"/>
    <lineage>
        <taxon>Eukaryota</taxon>
        <taxon>Fungi</taxon>
        <taxon>Dikarya</taxon>
        <taxon>Ascomycota</taxon>
        <taxon>Pezizomycotina</taxon>
        <taxon>Dothideomycetes</taxon>
        <taxon>Dothideomycetes incertae sedis</taxon>
        <taxon>Botryosphaeriales</taxon>
        <taxon>Botryosphaeriaceae</taxon>
        <taxon>Diplodia</taxon>
    </lineage>
</organism>
<sequence>MAATGTPRLSSISTPATPANRGEEGGGKATAAGGEEGSKAGGGSGVAAAGGAGAGAGASASSTDPDAQPLEIHQLAAAASALKVRLQKARQACGRLGDMDRTVDEQQEEIGELEERVSKLRTVLEDMGVGASSSTAAEARAPTAAGGGGDGSNEMVLRDVRPI</sequence>
<evidence type="ECO:0000256" key="9">
    <source>
        <dbReference type="SAM" id="MobiDB-lite"/>
    </source>
</evidence>
<evidence type="ECO:0000313" key="10">
    <source>
        <dbReference type="EMBL" id="KAL1635421.1"/>
    </source>
</evidence>
<evidence type="ECO:0000313" key="11">
    <source>
        <dbReference type="Proteomes" id="UP001521184"/>
    </source>
</evidence>
<comment type="subunit">
    <text evidence="7">Component of the Mediator complex.</text>
</comment>
<comment type="caution">
    <text evidence="10">The sequence shown here is derived from an EMBL/GenBank/DDBJ whole genome shotgun (WGS) entry which is preliminary data.</text>
</comment>
<feature type="region of interest" description="Disordered" evidence="9">
    <location>
        <begin position="1"/>
        <end position="71"/>
    </location>
</feature>
<comment type="function">
    <text evidence="7">Component of the Mediator complex, a coactivator involved in the regulated transcription of nearly all RNA polymerase II-dependent genes. Mediator functions as a bridge to convey information from gene-specific regulatory proteins to the basal RNA polymerase II transcription machinery. Mediator is recruited to promoters by direct interactions with regulatory proteins and serves as a scaffold for the assembly of a functional preinitiation complex with RNA polymerase II and the general transcription factors.</text>
</comment>
<comment type="similarity">
    <text evidence="2 7">Belongs to the Mediator complex subunit 9 family.</text>
</comment>
<dbReference type="EMBL" id="JAKEKT020000116">
    <property type="protein sequence ID" value="KAL1635421.1"/>
    <property type="molecule type" value="Genomic_DNA"/>
</dbReference>
<evidence type="ECO:0000256" key="3">
    <source>
        <dbReference type="ARBA" id="ARBA00023015"/>
    </source>
</evidence>
<feature type="compositionally biased region" description="Low complexity" evidence="9">
    <location>
        <begin position="130"/>
        <end position="144"/>
    </location>
</feature>
<feature type="compositionally biased region" description="Polar residues" evidence="9">
    <location>
        <begin position="7"/>
        <end position="17"/>
    </location>
</feature>
<proteinExistence type="inferred from homology"/>
<dbReference type="InterPro" id="IPR011425">
    <property type="entry name" value="Med9"/>
</dbReference>
<dbReference type="Pfam" id="PF07544">
    <property type="entry name" value="Med9"/>
    <property type="match status" value="1"/>
</dbReference>
<keyword evidence="8" id="KW-0175">Coiled coil</keyword>
<feature type="coiled-coil region" evidence="8">
    <location>
        <begin position="72"/>
        <end position="123"/>
    </location>
</feature>
<gene>
    <name evidence="7" type="primary">MED9</name>
    <name evidence="10" type="ORF">SLS58_010284</name>
</gene>
<keyword evidence="6 7" id="KW-0539">Nucleus</keyword>
<evidence type="ECO:0000256" key="2">
    <source>
        <dbReference type="ARBA" id="ARBA00008089"/>
    </source>
</evidence>
<protein>
    <recommendedName>
        <fullName evidence="7">Mediator of RNA polymerase II transcription subunit 9</fullName>
    </recommendedName>
    <alternativeName>
        <fullName evidence="7">Mediator complex subunit 9</fullName>
    </alternativeName>
</protein>
<evidence type="ECO:0000256" key="5">
    <source>
        <dbReference type="ARBA" id="ARBA00023163"/>
    </source>
</evidence>
<evidence type="ECO:0000256" key="7">
    <source>
        <dbReference type="RuleBase" id="RU364145"/>
    </source>
</evidence>
<keyword evidence="5 7" id="KW-0804">Transcription</keyword>
<keyword evidence="11" id="KW-1185">Reference proteome</keyword>